<dbReference type="AlphaFoldDB" id="A0A835H4A1"/>
<dbReference type="Pfam" id="PF00022">
    <property type="entry name" value="Actin"/>
    <property type="match status" value="1"/>
</dbReference>
<accession>A0A835H4A1</accession>
<protein>
    <recommendedName>
        <fullName evidence="3">Actin-related protein</fullName>
    </recommendedName>
</protein>
<evidence type="ECO:0008006" key="3">
    <source>
        <dbReference type="Google" id="ProtNLM"/>
    </source>
</evidence>
<reference evidence="1 2" key="1">
    <citation type="submission" date="2020-10" db="EMBL/GenBank/DDBJ databases">
        <title>The Coptis chinensis genome and diversification of protoberbering-type alkaloids.</title>
        <authorList>
            <person name="Wang B."/>
            <person name="Shu S."/>
            <person name="Song C."/>
            <person name="Liu Y."/>
        </authorList>
    </citation>
    <scope>NUCLEOTIDE SEQUENCE [LARGE SCALE GENOMIC DNA]</scope>
    <source>
        <strain evidence="1">HL-2020</strain>
        <tissue evidence="1">Leaf</tissue>
    </source>
</reference>
<proteinExistence type="predicted"/>
<dbReference type="OrthoDB" id="5132116at2759"/>
<evidence type="ECO:0000313" key="1">
    <source>
        <dbReference type="EMBL" id="KAF9592981.1"/>
    </source>
</evidence>
<dbReference type="EMBL" id="JADFTS010000008">
    <property type="protein sequence ID" value="KAF9592981.1"/>
    <property type="molecule type" value="Genomic_DNA"/>
</dbReference>
<dbReference type="InterPro" id="IPR004000">
    <property type="entry name" value="Actin"/>
</dbReference>
<dbReference type="InterPro" id="IPR043129">
    <property type="entry name" value="ATPase_NBD"/>
</dbReference>
<name>A0A835H4A1_9MAGN</name>
<gene>
    <name evidence="1" type="ORF">IFM89_019285</name>
</gene>
<dbReference type="Gene3D" id="3.30.420.40">
    <property type="match status" value="1"/>
</dbReference>
<feature type="non-terminal residue" evidence="1">
    <location>
        <position position="143"/>
    </location>
</feature>
<dbReference type="SUPFAM" id="SSF53067">
    <property type="entry name" value="Actin-like ATPase domain"/>
    <property type="match status" value="1"/>
</dbReference>
<keyword evidence="2" id="KW-1185">Reference proteome</keyword>
<organism evidence="1 2">
    <name type="scientific">Coptis chinensis</name>
    <dbReference type="NCBI Taxonomy" id="261450"/>
    <lineage>
        <taxon>Eukaryota</taxon>
        <taxon>Viridiplantae</taxon>
        <taxon>Streptophyta</taxon>
        <taxon>Embryophyta</taxon>
        <taxon>Tracheophyta</taxon>
        <taxon>Spermatophyta</taxon>
        <taxon>Magnoliopsida</taxon>
        <taxon>Ranunculales</taxon>
        <taxon>Ranunculaceae</taxon>
        <taxon>Coptidoideae</taxon>
        <taxon>Coptis</taxon>
    </lineage>
</organism>
<evidence type="ECO:0000313" key="2">
    <source>
        <dbReference type="Proteomes" id="UP000631114"/>
    </source>
</evidence>
<sequence length="143" mass="16294">MFFEFVECLRLTRFNAICVMYFCFVTFLDEVSAILVDLGTHTCKAGYVGEDAPKAVFPSVVRSIDQLGIDDVKFEKDSESIMDTKTKNGSVRNDSDKTKAKQKFYVGSQALGYWRDNMEVMSAMKDGVVVDWDIIDTIWDHVF</sequence>
<dbReference type="Proteomes" id="UP000631114">
    <property type="component" value="Unassembled WGS sequence"/>
</dbReference>
<comment type="caution">
    <text evidence="1">The sequence shown here is derived from an EMBL/GenBank/DDBJ whole genome shotgun (WGS) entry which is preliminary data.</text>
</comment>